<feature type="compositionally biased region" description="Low complexity" evidence="1">
    <location>
        <begin position="223"/>
        <end position="233"/>
    </location>
</feature>
<feature type="region of interest" description="Disordered" evidence="1">
    <location>
        <begin position="212"/>
        <end position="233"/>
    </location>
</feature>
<protein>
    <submittedName>
        <fullName evidence="2">Uncharacterized protein</fullName>
    </submittedName>
</protein>
<sequence length="303" mass="34293">MSGPEEDYARRERLLLLHHTGDRYLVPPAPGERYIPPPDRYLPPPAPAPSDRFLPTSPASSDRYNPPPAPAPNERYVPLSPGSYPDRYIDRYSDRYITERYVPDRYQDRFSPQSPSYPDRYLCTNIDRYDRFTPPFNNTPGGPGDPYMRRDLGYHHHYRLPPPPGFYHPVYQRSLPQPTLRSHNILRGHVRCCPSLYRDSASSARDYVTSPVLSRGRTNSRPSSGVEYVGSSGGRYVSTTPPLPRCASVSDVKVSDQCVQVIQRRVCVDNTVCCASHRRSVASPQQVLSPHSSSVWRSVGHSP</sequence>
<reference evidence="2" key="1">
    <citation type="submission" date="2015-12" db="EMBL/GenBank/DDBJ databases">
        <title>De novo transcriptome assembly of four potential Pierce s Disease insect vectors from Arizona vineyards.</title>
        <authorList>
            <person name="Tassone E.E."/>
        </authorList>
    </citation>
    <scope>NUCLEOTIDE SEQUENCE</scope>
</reference>
<proteinExistence type="predicted"/>
<accession>A0A1B6CTP0</accession>
<evidence type="ECO:0000313" key="2">
    <source>
        <dbReference type="EMBL" id="JAS16840.1"/>
    </source>
</evidence>
<gene>
    <name evidence="2" type="ORF">g.28629</name>
</gene>
<feature type="compositionally biased region" description="Pro residues" evidence="1">
    <location>
        <begin position="27"/>
        <end position="48"/>
    </location>
</feature>
<evidence type="ECO:0000256" key="1">
    <source>
        <dbReference type="SAM" id="MobiDB-lite"/>
    </source>
</evidence>
<dbReference type="AlphaFoldDB" id="A0A1B6CTP0"/>
<feature type="non-terminal residue" evidence="2">
    <location>
        <position position="303"/>
    </location>
</feature>
<feature type="region of interest" description="Disordered" evidence="1">
    <location>
        <begin position="21"/>
        <end position="82"/>
    </location>
</feature>
<dbReference type="EMBL" id="GEDC01020458">
    <property type="protein sequence ID" value="JAS16840.1"/>
    <property type="molecule type" value="Transcribed_RNA"/>
</dbReference>
<name>A0A1B6CTP0_9HEMI</name>
<organism evidence="2">
    <name type="scientific">Clastoptera arizonana</name>
    <name type="common">Arizona spittle bug</name>
    <dbReference type="NCBI Taxonomy" id="38151"/>
    <lineage>
        <taxon>Eukaryota</taxon>
        <taxon>Metazoa</taxon>
        <taxon>Ecdysozoa</taxon>
        <taxon>Arthropoda</taxon>
        <taxon>Hexapoda</taxon>
        <taxon>Insecta</taxon>
        <taxon>Pterygota</taxon>
        <taxon>Neoptera</taxon>
        <taxon>Paraneoptera</taxon>
        <taxon>Hemiptera</taxon>
        <taxon>Auchenorrhyncha</taxon>
        <taxon>Cercopoidea</taxon>
        <taxon>Clastopteridae</taxon>
        <taxon>Clastoptera</taxon>
    </lineage>
</organism>